<sequence>MKELLAPKLKAKPPKSGTGFGNAASNKAYDPAVQMATEQAKVVRKEGVIRIDSAISDETADNLRGHILEQQQIAAIETDRDVSSSRMYYGVENRRKSRCDLQLSLLRGGFSAYLDNEIDFELSYKKPFTVADALQEMLGKDGSLRHLYENLVTPNGELYELAAVITDPGSNRQMVHPDLPYNSKAPLTWGQLFLLRTHTSKANVVFNSGDADEKEQLLLKSDCRLSTLKKGDAVLFDARLLHCGNANDEATRVLFNFSFRNPEVKGSLGYKGSIRPGYEGAMTLGDMTNALNAYHVGGDENPFANYVA</sequence>
<evidence type="ECO:0000313" key="3">
    <source>
        <dbReference type="Proteomes" id="UP001224775"/>
    </source>
</evidence>
<accession>A0AAD9D7L1</accession>
<evidence type="ECO:0000256" key="1">
    <source>
        <dbReference type="SAM" id="MobiDB-lite"/>
    </source>
</evidence>
<dbReference type="InterPro" id="IPR051961">
    <property type="entry name" value="Fungal_Metabolite_Diox"/>
</dbReference>
<reference evidence="2" key="1">
    <citation type="submission" date="2023-06" db="EMBL/GenBank/DDBJ databases">
        <title>Survivors Of The Sea: Transcriptome response of Skeletonema marinoi to long-term dormancy.</title>
        <authorList>
            <person name="Pinder M.I.M."/>
            <person name="Kourtchenko O."/>
            <person name="Robertson E.K."/>
            <person name="Larsson T."/>
            <person name="Maumus F."/>
            <person name="Osuna-Cruz C.M."/>
            <person name="Vancaester E."/>
            <person name="Stenow R."/>
            <person name="Vandepoele K."/>
            <person name="Ploug H."/>
            <person name="Bruchert V."/>
            <person name="Godhe A."/>
            <person name="Topel M."/>
        </authorList>
    </citation>
    <scope>NUCLEOTIDE SEQUENCE</scope>
    <source>
        <strain evidence="2">R05AC</strain>
    </source>
</reference>
<comment type="caution">
    <text evidence="2">The sequence shown here is derived from an EMBL/GenBank/DDBJ whole genome shotgun (WGS) entry which is preliminary data.</text>
</comment>
<gene>
    <name evidence="2" type="ORF">QTG54_012392</name>
</gene>
<feature type="region of interest" description="Disordered" evidence="1">
    <location>
        <begin position="1"/>
        <end position="24"/>
    </location>
</feature>
<organism evidence="2 3">
    <name type="scientific">Skeletonema marinoi</name>
    <dbReference type="NCBI Taxonomy" id="267567"/>
    <lineage>
        <taxon>Eukaryota</taxon>
        <taxon>Sar</taxon>
        <taxon>Stramenopiles</taxon>
        <taxon>Ochrophyta</taxon>
        <taxon>Bacillariophyta</taxon>
        <taxon>Coscinodiscophyceae</taxon>
        <taxon>Thalassiosirophycidae</taxon>
        <taxon>Thalassiosirales</taxon>
        <taxon>Skeletonemataceae</taxon>
        <taxon>Skeletonema</taxon>
        <taxon>Skeletonema marinoi-dohrnii complex</taxon>
    </lineage>
</organism>
<proteinExistence type="predicted"/>
<evidence type="ECO:0000313" key="2">
    <source>
        <dbReference type="EMBL" id="KAK1736947.1"/>
    </source>
</evidence>
<dbReference type="Gene3D" id="2.60.120.620">
    <property type="entry name" value="q2cbj1_9rhob like domain"/>
    <property type="match status" value="1"/>
</dbReference>
<dbReference type="PANTHER" id="PTHR37563">
    <property type="entry name" value="PHYTANOYL-COA DIOXYGENASE FAMILY PROTEIN (AFU_ORTHOLOGUE AFUA_2G03330)"/>
    <property type="match status" value="1"/>
</dbReference>
<name>A0AAD9D7L1_9STRA</name>
<dbReference type="Proteomes" id="UP001224775">
    <property type="component" value="Unassembled WGS sequence"/>
</dbReference>
<keyword evidence="3" id="KW-1185">Reference proteome</keyword>
<protein>
    <submittedName>
        <fullName evidence="2">PhyH family protein</fullName>
    </submittedName>
</protein>
<dbReference type="PANTHER" id="PTHR37563:SF2">
    <property type="entry name" value="PHYTANOYL-COA DIOXYGENASE FAMILY PROTEIN (AFU_ORTHOLOGUE AFUA_2G03330)"/>
    <property type="match status" value="1"/>
</dbReference>
<dbReference type="AlphaFoldDB" id="A0AAD9D7L1"/>
<dbReference type="SUPFAM" id="SSF51197">
    <property type="entry name" value="Clavaminate synthase-like"/>
    <property type="match status" value="1"/>
</dbReference>
<dbReference type="EMBL" id="JATAAI010000027">
    <property type="protein sequence ID" value="KAK1736947.1"/>
    <property type="molecule type" value="Genomic_DNA"/>
</dbReference>